<feature type="compositionally biased region" description="Basic and acidic residues" evidence="2">
    <location>
        <begin position="472"/>
        <end position="494"/>
    </location>
</feature>
<dbReference type="OMA" id="HHQLRSF"/>
<feature type="compositionally biased region" description="Pro residues" evidence="2">
    <location>
        <begin position="366"/>
        <end position="375"/>
    </location>
</feature>
<feature type="compositionally biased region" description="Low complexity" evidence="2">
    <location>
        <begin position="387"/>
        <end position="397"/>
    </location>
</feature>
<feature type="compositionally biased region" description="Polar residues" evidence="2">
    <location>
        <begin position="32"/>
        <end position="41"/>
    </location>
</feature>
<evidence type="ECO:0000313" key="3">
    <source>
        <dbReference type="EMBL" id="OBZ79935.1"/>
    </source>
</evidence>
<feature type="compositionally biased region" description="Pro residues" evidence="2">
    <location>
        <begin position="324"/>
        <end position="338"/>
    </location>
</feature>
<dbReference type="InterPro" id="IPR028245">
    <property type="entry name" value="PIL1/LSP1"/>
</dbReference>
<feature type="coiled-coil region" evidence="1">
    <location>
        <begin position="177"/>
        <end position="204"/>
    </location>
</feature>
<dbReference type="GO" id="GO:0008289">
    <property type="term" value="F:lipid binding"/>
    <property type="evidence" value="ECO:0007669"/>
    <property type="project" value="TreeGrafter"/>
</dbReference>
<dbReference type="OrthoDB" id="5599269at2759"/>
<proteinExistence type="predicted"/>
<accession>A0A1C7MSR7</accession>
<dbReference type="GO" id="GO:0006897">
    <property type="term" value="P:endocytosis"/>
    <property type="evidence" value="ECO:0007669"/>
    <property type="project" value="TreeGrafter"/>
</dbReference>
<feature type="region of interest" description="Disordered" evidence="2">
    <location>
        <begin position="310"/>
        <end position="564"/>
    </location>
</feature>
<dbReference type="InterPro" id="IPR027267">
    <property type="entry name" value="AH/BAR_dom_sf"/>
</dbReference>
<dbReference type="PANTHER" id="PTHR31962">
    <property type="entry name" value="SPHINGOLIPID LONG CHAIN BASE-RESPONSIVE PROTEIN PIL1"/>
    <property type="match status" value="1"/>
</dbReference>
<dbReference type="GO" id="GO:0036286">
    <property type="term" value="C:eisosome filament"/>
    <property type="evidence" value="ECO:0007669"/>
    <property type="project" value="TreeGrafter"/>
</dbReference>
<organism evidence="3 4">
    <name type="scientific">Grifola frondosa</name>
    <name type="common">Maitake</name>
    <name type="synonym">Polyporus frondosus</name>
    <dbReference type="NCBI Taxonomy" id="5627"/>
    <lineage>
        <taxon>Eukaryota</taxon>
        <taxon>Fungi</taxon>
        <taxon>Dikarya</taxon>
        <taxon>Basidiomycota</taxon>
        <taxon>Agaricomycotina</taxon>
        <taxon>Agaricomycetes</taxon>
        <taxon>Polyporales</taxon>
        <taxon>Grifolaceae</taxon>
        <taxon>Grifola</taxon>
    </lineage>
</organism>
<dbReference type="STRING" id="5627.A0A1C7MSR7"/>
<dbReference type="PANTHER" id="PTHR31962:SF1">
    <property type="entry name" value="SPHINGOLIPID LONG CHAIN BASE-RESPONSIVE PROTEIN PIL1"/>
    <property type="match status" value="1"/>
</dbReference>
<gene>
    <name evidence="3" type="primary">LSP1</name>
    <name evidence="3" type="ORF">A0H81_00913</name>
</gene>
<reference evidence="3 4" key="1">
    <citation type="submission" date="2016-03" db="EMBL/GenBank/DDBJ databases">
        <title>Whole genome sequencing of Grifola frondosa 9006-11.</title>
        <authorList>
            <person name="Min B."/>
            <person name="Park H."/>
            <person name="Kim J.-G."/>
            <person name="Cho H."/>
            <person name="Oh Y.-L."/>
            <person name="Kong W.-S."/>
            <person name="Choi I.-G."/>
        </authorList>
    </citation>
    <scope>NUCLEOTIDE SEQUENCE [LARGE SCALE GENOMIC DNA]</scope>
    <source>
        <strain evidence="3 4">9006-11</strain>
    </source>
</reference>
<sequence length="564" mass="60043">MQGFFSSMADKAQSALNSTPLAGQHIPGARPTSAQASEGDQSGSGGLLKSHAFESLHHQLRTLQQQYSSSTTLVQKIITTDKGVAIDLDSVSRDAHAHSKELYTWGQNEDEDVKDVTDRLAWLNFIQGSLTATLAHKINISRTPFKALRDAENSFLPRRNMRAGFQTQIARIEHDQQKGMEQKLAELKKQLRKAEIDDEPLEKEIELLKRKAVRESEQMKWDAIREYSEKLVLLSQAAAAITPALPPIPPSKTNPYNGAQTTASVRTTLQQALDNYKTGDVILHLHEPSPADLNRSDTRSFGVTHAQELSRISSAEVADKPSIPLTPPPTSGSPPPAPSLAAKVPSQSSISAPGVGPPVPSKASPPQGPSPPPLNPATLNQSPSPIPVSTTTTGPVVAPNPTEPSVKMPAVTPTVAETGIPKSAGPDGPGPQSGSLRDLKTSSPASTPVVGEESKSSSGAPASVPAYGSEAALHHESAEDEKKRLEREERERVLRAGGSAPAATGSTTGEAPAKKFESAEEEKKRLEKEEREKLLAGGGSGPVDPDQKSPHDDGDGDLPPYQEF</sequence>
<feature type="compositionally biased region" description="Low complexity" evidence="2">
    <location>
        <begin position="495"/>
        <end position="511"/>
    </location>
</feature>
<feature type="region of interest" description="Disordered" evidence="2">
    <location>
        <begin position="19"/>
        <end position="48"/>
    </location>
</feature>
<name>A0A1C7MSR7_GRIFR</name>
<dbReference type="Gene3D" id="1.20.1270.60">
    <property type="entry name" value="Arfaptin homology (AH) domain/BAR domain"/>
    <property type="match status" value="1"/>
</dbReference>
<keyword evidence="4" id="KW-1185">Reference proteome</keyword>
<feature type="compositionally biased region" description="Basic and acidic residues" evidence="2">
    <location>
        <begin position="512"/>
        <end position="534"/>
    </location>
</feature>
<keyword evidence="1" id="KW-0175">Coiled coil</keyword>
<evidence type="ECO:0000313" key="4">
    <source>
        <dbReference type="Proteomes" id="UP000092993"/>
    </source>
</evidence>
<dbReference type="Proteomes" id="UP000092993">
    <property type="component" value="Unassembled WGS sequence"/>
</dbReference>
<dbReference type="GO" id="GO:0070941">
    <property type="term" value="P:eisosome assembly"/>
    <property type="evidence" value="ECO:0007669"/>
    <property type="project" value="TreeGrafter"/>
</dbReference>
<protein>
    <submittedName>
        <fullName evidence="3">Sphingolipid long chain base-responsive protein LSP1</fullName>
    </submittedName>
</protein>
<dbReference type="AlphaFoldDB" id="A0A1C7MSR7"/>
<dbReference type="Pfam" id="PF13805">
    <property type="entry name" value="Pil1"/>
    <property type="match status" value="1"/>
</dbReference>
<evidence type="ECO:0000256" key="2">
    <source>
        <dbReference type="SAM" id="MobiDB-lite"/>
    </source>
</evidence>
<dbReference type="GO" id="GO:0005886">
    <property type="term" value="C:plasma membrane"/>
    <property type="evidence" value="ECO:0007669"/>
    <property type="project" value="TreeGrafter"/>
</dbReference>
<dbReference type="EMBL" id="LUGG01000001">
    <property type="protein sequence ID" value="OBZ79935.1"/>
    <property type="molecule type" value="Genomic_DNA"/>
</dbReference>
<evidence type="ECO:0000256" key="1">
    <source>
        <dbReference type="SAM" id="Coils"/>
    </source>
</evidence>
<comment type="caution">
    <text evidence="3">The sequence shown here is derived from an EMBL/GenBank/DDBJ whole genome shotgun (WGS) entry which is preliminary data.</text>
</comment>